<dbReference type="SUPFAM" id="SSF52540">
    <property type="entry name" value="P-loop containing nucleoside triphosphate hydrolases"/>
    <property type="match status" value="1"/>
</dbReference>
<dbReference type="Gene3D" id="1.25.10.10">
    <property type="entry name" value="Leucine-rich Repeat Variant"/>
    <property type="match status" value="2"/>
</dbReference>
<name>A0A9J2NRE4_ASCLU</name>
<evidence type="ECO:0000256" key="8">
    <source>
        <dbReference type="ARBA" id="ARBA00023256"/>
    </source>
</evidence>
<dbReference type="GO" id="GO:0006915">
    <property type="term" value="P:apoptotic process"/>
    <property type="evidence" value="ECO:0007669"/>
    <property type="project" value="InterPro"/>
</dbReference>
<keyword evidence="7 10" id="KW-0503">Monooxygenase</keyword>
<dbReference type="Pfam" id="PF10236">
    <property type="entry name" value="DAP3"/>
    <property type="match status" value="1"/>
</dbReference>
<evidence type="ECO:0000256" key="5">
    <source>
        <dbReference type="ARBA" id="ARBA00023002"/>
    </source>
</evidence>
<dbReference type="SMART" id="SM00567">
    <property type="entry name" value="EZ_HEAT"/>
    <property type="match status" value="6"/>
</dbReference>
<evidence type="ECO:0000256" key="3">
    <source>
        <dbReference type="ARBA" id="ARBA00022723"/>
    </source>
</evidence>
<feature type="binding site" evidence="10">
    <location>
        <position position="205"/>
    </location>
    <ligand>
        <name>Fe cation</name>
        <dbReference type="ChEBI" id="CHEBI:24875"/>
        <label>2</label>
    </ligand>
</feature>
<evidence type="ECO:0000256" key="7">
    <source>
        <dbReference type="ARBA" id="ARBA00023033"/>
    </source>
</evidence>
<proteinExistence type="inferred from homology"/>
<dbReference type="GO" id="GO:0015935">
    <property type="term" value="C:small ribosomal subunit"/>
    <property type="evidence" value="ECO:0007669"/>
    <property type="project" value="InterPro"/>
</dbReference>
<dbReference type="GO" id="GO:0005761">
    <property type="term" value="C:mitochondrial ribosome"/>
    <property type="evidence" value="ECO:0007669"/>
    <property type="project" value="InterPro"/>
</dbReference>
<feature type="binding site" evidence="10">
    <location>
        <position position="82"/>
    </location>
    <ligand>
        <name>Fe cation</name>
        <dbReference type="ChEBI" id="CHEBI:24875"/>
        <label>1</label>
    </ligand>
</feature>
<keyword evidence="6 10" id="KW-0408">Iron</keyword>
<dbReference type="Proteomes" id="UP000036681">
    <property type="component" value="Unplaced"/>
</dbReference>
<feature type="binding site" evidence="10">
    <location>
        <position position="48"/>
    </location>
    <ligand>
        <name>Fe cation</name>
        <dbReference type="ChEBI" id="CHEBI:24875"/>
        <label>1</label>
    </ligand>
</feature>
<evidence type="ECO:0000256" key="4">
    <source>
        <dbReference type="ARBA" id="ARBA00022737"/>
    </source>
</evidence>
<keyword evidence="12" id="KW-1185">Reference proteome</keyword>
<sequence length="689" mass="76629">MTTSPLLALRQPLAARFRALFILRNIGCDLSVEWIGKCFGDSSALLKHELAYCLGQTGNKSAIPLLSSVLEDENQETIVRHEAAEALGAIGDPSTIPILQKYFSHHEPAIAETCDLAIRRIQWLSDQRARGEPVVAKSPYDSVDPAPACSETDVKVLGATLIDGEKSLWERYRAMFALRNLNTDDSVKALAQGLYCTDSALFRHEVAYVLGQTQSPVAVESLRYGLERVEENHMVRHECAEALGAIATDECEQLLKKYLNDSETVVKESCLVALDMADYENSEQFHGVVVQAAHCQGDIRERGGLQGVLVVQKQAFRASSNDPSCLNLSDVGRLYEVPNSVVETLAFRKILPSKFAKQVDTFGECLWLCRRPFLEAANLFMACWEEITKMLNVLQSVRKTAPNLRVVLWGKFGTGKSMTMHQAVHYAHSQGWVIFTVRSAMDFTRAVREIQMSSYRTGRIDVPEQAVALLQLFKQSNAPLWKKLSDLKTSKNYEWTKIEKTAVGRPITDIVEMGLSAPFVASDCVGGLLRELKGHASAGSIRVLFAIDDANSLFGKTLVRRADRTFALADDLTLVHHMRKLFNASWSNGACLLVADKKELSDARDKLTIPLNTPLELFGEQGFESIDPFIPIETGLYSKEEMDSLYDYYKAKGWITTENGNDLFVILSLSVVHPLIVWTCLASVDEFGC</sequence>
<dbReference type="Pfam" id="PF03130">
    <property type="entry name" value="HEAT_PBS"/>
    <property type="match status" value="1"/>
</dbReference>
<comment type="cofactor">
    <cofactor evidence="10">
        <name>Fe(2+)</name>
        <dbReference type="ChEBI" id="CHEBI:29033"/>
    </cofactor>
    <text evidence="10">Binds 2 Fe(2+) ions per subunit.</text>
</comment>
<dbReference type="InterPro" id="IPR021133">
    <property type="entry name" value="HEAT_type_2"/>
</dbReference>
<evidence type="ECO:0000313" key="13">
    <source>
        <dbReference type="WBParaSite" id="ALUE_0000007901-mRNA-1"/>
    </source>
</evidence>
<feature type="binding site" evidence="10">
    <location>
        <position position="49"/>
    </location>
    <ligand>
        <name>Fe cation</name>
        <dbReference type="ChEBI" id="CHEBI:24875"/>
        <label>1</label>
    </ligand>
</feature>
<evidence type="ECO:0000313" key="12">
    <source>
        <dbReference type="Proteomes" id="UP000036681"/>
    </source>
</evidence>
<dbReference type="Pfam" id="PF13646">
    <property type="entry name" value="HEAT_2"/>
    <property type="match status" value="1"/>
</dbReference>
<keyword evidence="5 10" id="KW-0560">Oxidoreductase</keyword>
<dbReference type="PRINTS" id="PR01716">
    <property type="entry name" value="DEATHASSOCP3"/>
</dbReference>
<organism evidence="12 13">
    <name type="scientific">Ascaris lumbricoides</name>
    <name type="common">Giant roundworm</name>
    <dbReference type="NCBI Taxonomy" id="6252"/>
    <lineage>
        <taxon>Eukaryota</taxon>
        <taxon>Metazoa</taxon>
        <taxon>Ecdysozoa</taxon>
        <taxon>Nematoda</taxon>
        <taxon>Chromadorea</taxon>
        <taxon>Rhabditida</taxon>
        <taxon>Spirurina</taxon>
        <taxon>Ascaridomorpha</taxon>
        <taxon>Ascaridoidea</taxon>
        <taxon>Ascarididae</taxon>
        <taxon>Ascaris</taxon>
    </lineage>
</organism>
<dbReference type="InterPro" id="IPR008092">
    <property type="entry name" value="Ribosomal_mS29_met"/>
</dbReference>
<dbReference type="AlphaFoldDB" id="A0A9J2NRE4"/>
<dbReference type="GO" id="GO:0019135">
    <property type="term" value="F:deoxyhypusine monooxygenase activity"/>
    <property type="evidence" value="ECO:0007669"/>
    <property type="project" value="UniProtKB-UniRule"/>
</dbReference>
<feature type="binding site" evidence="10">
    <location>
        <position position="238"/>
    </location>
    <ligand>
        <name>Fe cation</name>
        <dbReference type="ChEBI" id="CHEBI:24875"/>
        <label>2</label>
    </ligand>
</feature>
<dbReference type="InterPro" id="IPR019368">
    <property type="entry name" value="Ribosomal_mS29"/>
</dbReference>
<dbReference type="WBParaSite" id="ALUE_0000007901-mRNA-1">
    <property type="protein sequence ID" value="ALUE_0000007901-mRNA-1"/>
    <property type="gene ID" value="ALUE_0000007901"/>
</dbReference>
<dbReference type="InterPro" id="IPR016024">
    <property type="entry name" value="ARM-type_fold"/>
</dbReference>
<dbReference type="InterPro" id="IPR027517">
    <property type="entry name" value="Deoxyhypusine_hydroxylase"/>
</dbReference>
<evidence type="ECO:0000256" key="2">
    <source>
        <dbReference type="ARBA" id="ARBA00005041"/>
    </source>
</evidence>
<evidence type="ECO:0000256" key="1">
    <source>
        <dbReference type="ARBA" id="ARBA00000068"/>
    </source>
</evidence>
<comment type="function">
    <text evidence="9">Catalyzes the hydroxylation of the N(6)-(4-aminobutyl)-L-lysine intermediate produced by deoxyhypusine synthase/DHPS on a critical lysine of the eukaryotic translation initiation factor 5A/eIF-5A. This is the second step of the post-translational modification of that lysine into an unusual amino acid residue named hypusine. Hypusination is unique to mature eIF-5A factor and is essential for its function.</text>
</comment>
<evidence type="ECO:0000256" key="6">
    <source>
        <dbReference type="ARBA" id="ARBA00023004"/>
    </source>
</evidence>
<dbReference type="InterPro" id="IPR004155">
    <property type="entry name" value="PBS_lyase_HEAT"/>
</dbReference>
<feature type="binding site" evidence="10">
    <location>
        <position position="81"/>
    </location>
    <ligand>
        <name>Fe cation</name>
        <dbReference type="ChEBI" id="CHEBI:24875"/>
        <label>1</label>
    </ligand>
</feature>
<comment type="similarity">
    <text evidence="10">Belongs to the deoxyhypusine hydroxylase family.</text>
</comment>
<dbReference type="EC" id="1.14.99.29" evidence="10"/>
<dbReference type="InterPro" id="IPR011989">
    <property type="entry name" value="ARM-like"/>
</dbReference>
<keyword evidence="4" id="KW-0677">Repeat</keyword>
<comment type="function">
    <text evidence="10">Catalyzes the hydroxylation of the N(6)-(4-aminobutyl)-L-lysine intermediate to form hypusine, an essential post-translational modification only found in mature eIF-5A factor.</text>
</comment>
<dbReference type="PROSITE" id="PS50077">
    <property type="entry name" value="HEAT_REPEAT"/>
    <property type="match status" value="1"/>
</dbReference>
<accession>A0A9J2NRE4</accession>
<reference evidence="13" key="1">
    <citation type="submission" date="2023-03" db="UniProtKB">
        <authorList>
            <consortium name="WormBaseParasite"/>
        </authorList>
    </citation>
    <scope>IDENTIFICATION</scope>
</reference>
<comment type="pathway">
    <text evidence="2 10">Protein modification; eIF5A hypusination.</text>
</comment>
<comment type="catalytic activity">
    <reaction evidence="1 10">
        <text>[eIF5A protein]-deoxyhypusine + AH2 + O2 = [eIF5A protein]-hypusine + A + H2O</text>
        <dbReference type="Rhea" id="RHEA:14101"/>
        <dbReference type="Rhea" id="RHEA-COMP:10144"/>
        <dbReference type="Rhea" id="RHEA-COMP:12592"/>
        <dbReference type="ChEBI" id="CHEBI:13193"/>
        <dbReference type="ChEBI" id="CHEBI:15377"/>
        <dbReference type="ChEBI" id="CHEBI:15379"/>
        <dbReference type="ChEBI" id="CHEBI:17499"/>
        <dbReference type="ChEBI" id="CHEBI:82657"/>
        <dbReference type="ChEBI" id="CHEBI:91175"/>
        <dbReference type="EC" id="1.14.99.29"/>
    </reaction>
</comment>
<evidence type="ECO:0000256" key="11">
    <source>
        <dbReference type="PROSITE-ProRule" id="PRU00103"/>
    </source>
</evidence>
<evidence type="ECO:0000256" key="10">
    <source>
        <dbReference type="HAMAP-Rule" id="MF_03101"/>
    </source>
</evidence>
<feature type="binding site" evidence="10">
    <location>
        <position position="204"/>
    </location>
    <ligand>
        <name>Fe cation</name>
        <dbReference type="ChEBI" id="CHEBI:24875"/>
        <label>2</label>
    </ligand>
</feature>
<protein>
    <recommendedName>
        <fullName evidence="10">Deoxyhypusine hydroxylase</fullName>
        <shortName evidence="10">DOHH</shortName>
        <ecNumber evidence="10">1.14.99.29</ecNumber>
    </recommendedName>
    <alternativeName>
        <fullName evidence="10">Deoxyhypusine dioxygenase</fullName>
    </alternativeName>
    <alternativeName>
        <fullName evidence="10">Deoxyhypusine monooxygenase</fullName>
    </alternativeName>
</protein>
<dbReference type="PANTHER" id="PTHR12697">
    <property type="entry name" value="PBS LYASE HEAT-LIKE PROTEIN"/>
    <property type="match status" value="1"/>
</dbReference>
<feature type="repeat" description="HEAT" evidence="11">
    <location>
        <begin position="62"/>
        <end position="102"/>
    </location>
</feature>
<dbReference type="PANTHER" id="PTHR12697:SF5">
    <property type="entry name" value="DEOXYHYPUSINE HYDROXYLASE"/>
    <property type="match status" value="1"/>
</dbReference>
<dbReference type="InterPro" id="IPR027417">
    <property type="entry name" value="P-loop_NTPase"/>
</dbReference>
<dbReference type="FunFam" id="1.25.10.10:FF:000099">
    <property type="entry name" value="Deoxyhypusine hydroxylase"/>
    <property type="match status" value="1"/>
</dbReference>
<evidence type="ECO:0000256" key="9">
    <source>
        <dbReference type="ARBA" id="ARBA00045876"/>
    </source>
</evidence>
<keyword evidence="3 10" id="KW-0479">Metal-binding</keyword>
<keyword evidence="8 10" id="KW-0386">Hypusine biosynthesis</keyword>
<dbReference type="SUPFAM" id="SSF48371">
    <property type="entry name" value="ARM repeat"/>
    <property type="match status" value="1"/>
</dbReference>
<feature type="binding site" evidence="10">
    <location>
        <position position="237"/>
    </location>
    <ligand>
        <name>Fe cation</name>
        <dbReference type="ChEBI" id="CHEBI:24875"/>
        <label>2</label>
    </ligand>
</feature>
<dbReference type="GO" id="GO:0046872">
    <property type="term" value="F:metal ion binding"/>
    <property type="evidence" value="ECO:0007669"/>
    <property type="project" value="UniProtKB-KW"/>
</dbReference>
<dbReference type="HAMAP" id="MF_03101">
    <property type="entry name" value="Deoxyhypusine_hydroxylase"/>
    <property type="match status" value="1"/>
</dbReference>